<dbReference type="FunFam" id="2.60.200.20:FF:000017">
    <property type="entry name" value="Nibrin"/>
    <property type="match status" value="1"/>
</dbReference>
<keyword evidence="3" id="KW-0158">Chromosome</keyword>
<proteinExistence type="inferred from homology"/>
<feature type="non-terminal residue" evidence="10">
    <location>
        <position position="1"/>
    </location>
</feature>
<dbReference type="AlphaFoldDB" id="A0A8X7XFD5"/>
<dbReference type="PANTHER" id="PTHR12162">
    <property type="entry name" value="NIBRIN-RELATED"/>
    <property type="match status" value="1"/>
</dbReference>
<dbReference type="Gene3D" id="2.60.200.20">
    <property type="match status" value="1"/>
</dbReference>
<evidence type="ECO:0000313" key="10">
    <source>
        <dbReference type="EMBL" id="KAG2465017.1"/>
    </source>
</evidence>
<dbReference type="PANTHER" id="PTHR12162:SF0">
    <property type="entry name" value="NIBRIN"/>
    <property type="match status" value="1"/>
</dbReference>
<dbReference type="PROSITE" id="PS50006">
    <property type="entry name" value="FHA_DOMAIN"/>
    <property type="match status" value="1"/>
</dbReference>
<dbReference type="GO" id="GO:0000724">
    <property type="term" value="P:double-strand break repair via homologous recombination"/>
    <property type="evidence" value="ECO:0007669"/>
    <property type="project" value="TreeGrafter"/>
</dbReference>
<evidence type="ECO:0000313" key="11">
    <source>
        <dbReference type="Proteomes" id="UP000886611"/>
    </source>
</evidence>
<feature type="non-terminal residue" evidence="10">
    <location>
        <position position="187"/>
    </location>
</feature>
<evidence type="ECO:0000256" key="4">
    <source>
        <dbReference type="ARBA" id="ARBA00022763"/>
    </source>
</evidence>
<comment type="similarity">
    <text evidence="8">Belongs to the Nibrin family.</text>
</comment>
<dbReference type="EMBL" id="JAATIS010002524">
    <property type="protein sequence ID" value="KAG2465017.1"/>
    <property type="molecule type" value="Genomic_DNA"/>
</dbReference>
<dbReference type="CDD" id="cd22667">
    <property type="entry name" value="FHA_NBN"/>
    <property type="match status" value="1"/>
</dbReference>
<protein>
    <submittedName>
        <fullName evidence="10">NBN protein</fullName>
    </submittedName>
</protein>
<evidence type="ECO:0000256" key="1">
    <source>
        <dbReference type="ARBA" id="ARBA00004123"/>
    </source>
</evidence>
<organism evidence="10 11">
    <name type="scientific">Polypterus senegalus</name>
    <name type="common">Senegal bichir</name>
    <dbReference type="NCBI Taxonomy" id="55291"/>
    <lineage>
        <taxon>Eukaryota</taxon>
        <taxon>Metazoa</taxon>
        <taxon>Chordata</taxon>
        <taxon>Craniata</taxon>
        <taxon>Vertebrata</taxon>
        <taxon>Euteleostomi</taxon>
        <taxon>Actinopterygii</taxon>
        <taxon>Polypteriformes</taxon>
        <taxon>Polypteridae</taxon>
        <taxon>Polypterus</taxon>
    </lineage>
</organism>
<dbReference type="GO" id="GO:0003684">
    <property type="term" value="F:damaged DNA binding"/>
    <property type="evidence" value="ECO:0007669"/>
    <property type="project" value="TreeGrafter"/>
</dbReference>
<dbReference type="SUPFAM" id="SSF49879">
    <property type="entry name" value="SMAD/FHA domain"/>
    <property type="match status" value="1"/>
</dbReference>
<sequence>LLVLFPGVSYYILPDQEYVVGRKNCAILLQNDQSISRAHAVLSVSSPTSSQSIPSSSLILKDNSKYGTFLNDERLPSDSPRSLQPGDRITFGVFNSKFRRDALCSCPPVTLTRDWRPPDPWLQLALIPVSENLVSHNGQVAHFGDSSTKSPDFRCLSMASLWPVAFPWSLPLPDRLAGVTSNSTVWV</sequence>
<keyword evidence="11" id="KW-1185">Reference proteome</keyword>
<dbReference type="Pfam" id="PF00498">
    <property type="entry name" value="FHA"/>
    <property type="match status" value="1"/>
</dbReference>
<evidence type="ECO:0000256" key="6">
    <source>
        <dbReference type="ARBA" id="ARBA00023242"/>
    </source>
</evidence>
<evidence type="ECO:0000256" key="2">
    <source>
        <dbReference type="ARBA" id="ARBA00004286"/>
    </source>
</evidence>
<dbReference type="SMART" id="SM00240">
    <property type="entry name" value="FHA"/>
    <property type="match status" value="1"/>
</dbReference>
<keyword evidence="7" id="KW-0131">Cell cycle</keyword>
<keyword evidence="4" id="KW-0227">DNA damage</keyword>
<evidence type="ECO:0000259" key="9">
    <source>
        <dbReference type="PROSITE" id="PS50006"/>
    </source>
</evidence>
<dbReference type="GO" id="GO:0007095">
    <property type="term" value="P:mitotic G2 DNA damage checkpoint signaling"/>
    <property type="evidence" value="ECO:0007669"/>
    <property type="project" value="InterPro"/>
</dbReference>
<dbReference type="GO" id="GO:0030870">
    <property type="term" value="C:Mre11 complex"/>
    <property type="evidence" value="ECO:0007669"/>
    <property type="project" value="InterPro"/>
</dbReference>
<feature type="domain" description="FHA" evidence="9">
    <location>
        <begin position="18"/>
        <end position="75"/>
    </location>
</feature>
<name>A0A8X7XFD5_POLSE</name>
<comment type="caution">
    <text evidence="10">The sequence shown here is derived from an EMBL/GenBank/DDBJ whole genome shotgun (WGS) entry which is preliminary data.</text>
</comment>
<evidence type="ECO:0000256" key="3">
    <source>
        <dbReference type="ARBA" id="ARBA00022454"/>
    </source>
</evidence>
<accession>A0A8X7XFD5</accession>
<dbReference type="Proteomes" id="UP000886611">
    <property type="component" value="Unassembled WGS sequence"/>
</dbReference>
<evidence type="ECO:0000256" key="8">
    <source>
        <dbReference type="ARBA" id="ARBA00044757"/>
    </source>
</evidence>
<dbReference type="InterPro" id="IPR000253">
    <property type="entry name" value="FHA_dom"/>
</dbReference>
<dbReference type="InterPro" id="IPR008984">
    <property type="entry name" value="SMAD_FHA_dom_sf"/>
</dbReference>
<keyword evidence="6" id="KW-0539">Nucleus</keyword>
<evidence type="ECO:0000256" key="7">
    <source>
        <dbReference type="ARBA" id="ARBA00023306"/>
    </source>
</evidence>
<gene>
    <name evidence="10" type="primary">Nbn</name>
    <name evidence="10" type="ORF">GTO96_0009490</name>
</gene>
<comment type="subcellular location">
    <subcellularLocation>
        <location evidence="2">Chromosome</location>
    </subcellularLocation>
    <subcellularLocation>
        <location evidence="1">Nucleus</location>
    </subcellularLocation>
</comment>
<keyword evidence="5" id="KW-0234">DNA repair</keyword>
<reference evidence="10 11" key="1">
    <citation type="journal article" date="2021" name="Cell">
        <title>Tracing the genetic footprints of vertebrate landing in non-teleost ray-finned fishes.</title>
        <authorList>
            <person name="Bi X."/>
            <person name="Wang K."/>
            <person name="Yang L."/>
            <person name="Pan H."/>
            <person name="Jiang H."/>
            <person name="Wei Q."/>
            <person name="Fang M."/>
            <person name="Yu H."/>
            <person name="Zhu C."/>
            <person name="Cai Y."/>
            <person name="He Y."/>
            <person name="Gan X."/>
            <person name="Zeng H."/>
            <person name="Yu D."/>
            <person name="Zhu Y."/>
            <person name="Jiang H."/>
            <person name="Qiu Q."/>
            <person name="Yang H."/>
            <person name="Zhang Y.E."/>
            <person name="Wang W."/>
            <person name="Zhu M."/>
            <person name="He S."/>
            <person name="Zhang G."/>
        </authorList>
    </citation>
    <scope>NUCLEOTIDE SEQUENCE [LARGE SCALE GENOMIC DNA]</scope>
    <source>
        <strain evidence="10">Bchr_013</strain>
    </source>
</reference>
<dbReference type="GO" id="GO:0005694">
    <property type="term" value="C:chromosome"/>
    <property type="evidence" value="ECO:0007669"/>
    <property type="project" value="UniProtKB-SubCell"/>
</dbReference>
<evidence type="ECO:0000256" key="5">
    <source>
        <dbReference type="ARBA" id="ARBA00023204"/>
    </source>
</evidence>
<dbReference type="InterPro" id="IPR040227">
    <property type="entry name" value="Nibrin-rel"/>
</dbReference>